<accession>A0A7R8YML6</accession>
<dbReference type="Proteomes" id="UP000594454">
    <property type="component" value="Chromosome 1"/>
</dbReference>
<sequence length="226" mass="25436">MKNEKKIYSIVKECNNINRLSICNQMNLIDISNTSCIPRLLLSSDSSCNKISGQQVPTLEEITSGILLVNDYEGPVNINETSRELNGTFIIKFENATINLNGQSFSSNDASYLQPLPAIFQPTPREKQYKEILSLESIKELHINNFHEIELMKTENKIVKLTNCGFAMVIIIIVIVFLINKFLGGNRSTISITQNTETDKMRHQHPATISIPPPSSTPKIYSSPFF</sequence>
<gene>
    <name evidence="2" type="ORF">HERILL_LOCUS1918</name>
</gene>
<dbReference type="AlphaFoldDB" id="A0A7R8YML6"/>
<keyword evidence="1" id="KW-0472">Membrane</keyword>
<keyword evidence="3" id="KW-1185">Reference proteome</keyword>
<feature type="transmembrane region" description="Helical" evidence="1">
    <location>
        <begin position="161"/>
        <end position="179"/>
    </location>
</feature>
<keyword evidence="1" id="KW-1133">Transmembrane helix</keyword>
<evidence type="ECO:0000256" key="1">
    <source>
        <dbReference type="SAM" id="Phobius"/>
    </source>
</evidence>
<organism evidence="2 3">
    <name type="scientific">Hermetia illucens</name>
    <name type="common">Black soldier fly</name>
    <dbReference type="NCBI Taxonomy" id="343691"/>
    <lineage>
        <taxon>Eukaryota</taxon>
        <taxon>Metazoa</taxon>
        <taxon>Ecdysozoa</taxon>
        <taxon>Arthropoda</taxon>
        <taxon>Hexapoda</taxon>
        <taxon>Insecta</taxon>
        <taxon>Pterygota</taxon>
        <taxon>Neoptera</taxon>
        <taxon>Endopterygota</taxon>
        <taxon>Diptera</taxon>
        <taxon>Brachycera</taxon>
        <taxon>Stratiomyomorpha</taxon>
        <taxon>Stratiomyidae</taxon>
        <taxon>Hermetiinae</taxon>
        <taxon>Hermetia</taxon>
    </lineage>
</organism>
<dbReference type="InParanoid" id="A0A7R8YML6"/>
<evidence type="ECO:0000313" key="3">
    <source>
        <dbReference type="Proteomes" id="UP000594454"/>
    </source>
</evidence>
<keyword evidence="1" id="KW-0812">Transmembrane</keyword>
<protein>
    <submittedName>
        <fullName evidence="2">Uncharacterized protein</fullName>
    </submittedName>
</protein>
<evidence type="ECO:0000313" key="2">
    <source>
        <dbReference type="EMBL" id="CAD7078663.1"/>
    </source>
</evidence>
<name>A0A7R8YML6_HERIL</name>
<proteinExistence type="predicted"/>
<dbReference type="EMBL" id="LR899009">
    <property type="protein sequence ID" value="CAD7078663.1"/>
    <property type="molecule type" value="Genomic_DNA"/>
</dbReference>
<reference evidence="2 3" key="1">
    <citation type="submission" date="2020-11" db="EMBL/GenBank/DDBJ databases">
        <authorList>
            <person name="Wallbank WR R."/>
            <person name="Pardo Diaz C."/>
            <person name="Kozak K."/>
            <person name="Martin S."/>
            <person name="Jiggins C."/>
            <person name="Moest M."/>
            <person name="Warren A I."/>
            <person name="Generalovic N T."/>
            <person name="Byers J.R.P. K."/>
            <person name="Montejo-Kovacevich G."/>
            <person name="Yen C E."/>
        </authorList>
    </citation>
    <scope>NUCLEOTIDE SEQUENCE [LARGE SCALE GENOMIC DNA]</scope>
</reference>
<dbReference type="InterPro" id="IPR009882">
    <property type="entry name" value="Gypsy"/>
</dbReference>
<dbReference type="Pfam" id="PF07253">
    <property type="entry name" value="Gypsy"/>
    <property type="match status" value="1"/>
</dbReference>
<dbReference type="OrthoDB" id="8047851at2759"/>